<evidence type="ECO:0000259" key="7">
    <source>
        <dbReference type="Pfam" id="PF00150"/>
    </source>
</evidence>
<dbReference type="PANTHER" id="PTHR31263">
    <property type="entry name" value="CELLULASE FAMILY PROTEIN (AFU_ORTHOLOGUE AFUA_5G14560)"/>
    <property type="match status" value="1"/>
</dbReference>
<dbReference type="GO" id="GO:0000272">
    <property type="term" value="P:polysaccharide catabolic process"/>
    <property type="evidence" value="ECO:0007669"/>
    <property type="project" value="InterPro"/>
</dbReference>
<dbReference type="GO" id="GO:0004553">
    <property type="term" value="F:hydrolase activity, hydrolyzing O-glycosyl compounds"/>
    <property type="evidence" value="ECO:0007669"/>
    <property type="project" value="InterPro"/>
</dbReference>
<evidence type="ECO:0000256" key="3">
    <source>
        <dbReference type="ARBA" id="ARBA00023295"/>
    </source>
</evidence>
<evidence type="ECO:0000256" key="2">
    <source>
        <dbReference type="ARBA" id="ARBA00022801"/>
    </source>
</evidence>
<dbReference type="InterPro" id="IPR001547">
    <property type="entry name" value="Glyco_hydro_5"/>
</dbReference>
<keyword evidence="2 4" id="KW-0378">Hydrolase</keyword>
<dbReference type="Proteomes" id="UP000319160">
    <property type="component" value="Unassembled WGS sequence"/>
</dbReference>
<feature type="region of interest" description="Disordered" evidence="5">
    <location>
        <begin position="471"/>
        <end position="499"/>
    </location>
</feature>
<name>A0A553HX49_9PEZI</name>
<keyword evidence="6" id="KW-1133">Transmembrane helix</keyword>
<dbReference type="Pfam" id="PF00150">
    <property type="entry name" value="Cellulase"/>
    <property type="match status" value="1"/>
</dbReference>
<accession>A0A553HX49</accession>
<proteinExistence type="inferred from homology"/>
<feature type="compositionally biased region" description="Low complexity" evidence="5">
    <location>
        <begin position="471"/>
        <end position="482"/>
    </location>
</feature>
<dbReference type="PANTHER" id="PTHR31263:SF0">
    <property type="entry name" value="CELLULASE FAMILY PROTEIN (AFU_ORTHOLOGUE AFUA_5G14560)"/>
    <property type="match status" value="1"/>
</dbReference>
<keyword evidence="9" id="KW-1185">Reference proteome</keyword>
<evidence type="ECO:0000313" key="9">
    <source>
        <dbReference type="Proteomes" id="UP000319160"/>
    </source>
</evidence>
<dbReference type="EMBL" id="VFLP01000036">
    <property type="protein sequence ID" value="TRX92522.1"/>
    <property type="molecule type" value="Genomic_DNA"/>
</dbReference>
<protein>
    <recommendedName>
        <fullName evidence="7">Glycoside hydrolase family 5 domain-containing protein</fullName>
    </recommendedName>
</protein>
<organism evidence="8 9">
    <name type="scientific">Xylaria flabelliformis</name>
    <dbReference type="NCBI Taxonomy" id="2512241"/>
    <lineage>
        <taxon>Eukaryota</taxon>
        <taxon>Fungi</taxon>
        <taxon>Dikarya</taxon>
        <taxon>Ascomycota</taxon>
        <taxon>Pezizomycotina</taxon>
        <taxon>Sordariomycetes</taxon>
        <taxon>Xylariomycetidae</taxon>
        <taxon>Xylariales</taxon>
        <taxon>Xylariaceae</taxon>
        <taxon>Xylaria</taxon>
    </lineage>
</organism>
<dbReference type="SUPFAM" id="SSF51445">
    <property type="entry name" value="(Trans)glycosidases"/>
    <property type="match status" value="1"/>
</dbReference>
<dbReference type="OrthoDB" id="442731at2759"/>
<keyword evidence="6" id="KW-0472">Membrane</keyword>
<keyword evidence="6" id="KW-0812">Transmembrane</keyword>
<evidence type="ECO:0000256" key="4">
    <source>
        <dbReference type="RuleBase" id="RU361153"/>
    </source>
</evidence>
<gene>
    <name evidence="8" type="ORF">FHL15_006689</name>
</gene>
<comment type="similarity">
    <text evidence="1 4">Belongs to the glycosyl hydrolase 5 (cellulase A) family.</text>
</comment>
<feature type="transmembrane region" description="Helical" evidence="6">
    <location>
        <begin position="507"/>
        <end position="529"/>
    </location>
</feature>
<keyword evidence="3 4" id="KW-0326">Glycosidase</keyword>
<evidence type="ECO:0000256" key="6">
    <source>
        <dbReference type="SAM" id="Phobius"/>
    </source>
</evidence>
<reference evidence="9" key="1">
    <citation type="submission" date="2019-06" db="EMBL/GenBank/DDBJ databases">
        <title>Draft genome sequence of the griseofulvin-producing fungus Xylaria cubensis strain G536.</title>
        <authorList>
            <person name="Mead M.E."/>
            <person name="Raja H.A."/>
            <person name="Steenwyk J.L."/>
            <person name="Knowles S.L."/>
            <person name="Oberlies N.H."/>
            <person name="Rokas A."/>
        </authorList>
    </citation>
    <scope>NUCLEOTIDE SEQUENCE [LARGE SCALE GENOMIC DNA]</scope>
    <source>
        <strain evidence="9">G536</strain>
    </source>
</reference>
<dbReference type="InterPro" id="IPR017853">
    <property type="entry name" value="GH"/>
</dbReference>
<dbReference type="Gene3D" id="3.20.20.80">
    <property type="entry name" value="Glycosidases"/>
    <property type="match status" value="1"/>
</dbReference>
<sequence length="566" mass="62356">MSVFDAAVVIGVIDKVATVRGTTDLRSRDTDARIFITRGPNRPVGFPVLLEYRNCFNMARAGQTQWLLSWLAAVSLLFNLSLSTEIGPRASWPNGPLITSGRWIQDTTGASVTYVGVNWPAASESMIPEGLQYQSISSIVTKIKSLGMNAIRLTYAIEMIDQYYENGEKDITMQKAFIEALGQTNGTAIYNKVIANNPSFNATTTRLQVFDAVAAECAKQEIYVHLDNHISKAEWCCSPFDGNSWFGDTYFDGKTWSNLMSMSLRNELRIPLSNVQLVNSYGWEDWYKYVQQGANAINSANPDLLIFLSGLDSDKDLSAIVQGTALTPGKSTFNRDDFKGYGGNKLVLELHVYENILGTPSSNCSVVTEQLFSTGFQTLNNSQATQFPLIVTEFGFPQNATTNKDPYASCLLDYFPEQHIGWMIWSIGGSYYIRQGSQDFDEEWGLVSHDWSSWRSPGFVNDLLIPAVQASTTSTNSSGNSNENDDPPAAKPSNKASSASTLSQNQAGMTLMMGFLAAIFLGSYSYVAWEFDTLYGEQFNSSEFTTIDTTLSSSGNMSNAGSEEYS</sequence>
<evidence type="ECO:0000256" key="5">
    <source>
        <dbReference type="SAM" id="MobiDB-lite"/>
    </source>
</evidence>
<evidence type="ECO:0000313" key="8">
    <source>
        <dbReference type="EMBL" id="TRX92522.1"/>
    </source>
</evidence>
<dbReference type="AlphaFoldDB" id="A0A553HX49"/>
<feature type="domain" description="Glycoside hydrolase family 5" evidence="7">
    <location>
        <begin position="118"/>
        <end position="428"/>
    </location>
</feature>
<comment type="caution">
    <text evidence="8">The sequence shown here is derived from an EMBL/GenBank/DDBJ whole genome shotgun (WGS) entry which is preliminary data.</text>
</comment>
<evidence type="ECO:0000256" key="1">
    <source>
        <dbReference type="ARBA" id="ARBA00005641"/>
    </source>
</evidence>
<dbReference type="STRING" id="2512241.A0A553HX49"/>